<keyword evidence="2 4" id="KW-0560">Oxidoreductase</keyword>
<reference evidence="5" key="1">
    <citation type="submission" date="2009-12" db="EMBL/GenBank/DDBJ databases">
        <title>Complete sequence of Treponema azotonutricium strain ZAS-9.</title>
        <authorList>
            <person name="Tetu S.G."/>
            <person name="Matson E."/>
            <person name="Ren Q."/>
            <person name="Seshadri R."/>
            <person name="Elbourne L."/>
            <person name="Hassan K.A."/>
            <person name="Durkin A."/>
            <person name="Radune D."/>
            <person name="Mohamoud Y."/>
            <person name="Shay R."/>
            <person name="Jin S."/>
            <person name="Zhang X."/>
            <person name="Lucey K."/>
            <person name="Ballor N.R."/>
            <person name="Ottesen E."/>
            <person name="Rosenthal R."/>
            <person name="Allen A."/>
            <person name="Leadbetter J.R."/>
            <person name="Paulsen I.T."/>
        </authorList>
    </citation>
    <scope>NUCLEOTIDE SEQUENCE [LARGE SCALE GENOMIC DNA]</scope>
    <source>
        <strain evidence="5">ATCC BAA-888 / DSM 13862 / ZAS-9</strain>
    </source>
</reference>
<dbReference type="OrthoDB" id="9801783at2"/>
<name>F5YGA4_LEAAZ</name>
<dbReference type="STRING" id="545695.TREAZ_3636"/>
<dbReference type="HOGENOM" id="CLU_040168_0_1_12"/>
<sequence>MVNSNNPRPYIGITLGDPTGIGLEIAIKALSHNDIYDKCIPVLIGDTPVIEDALKVTNITFTLNKISSINGTQSKPGTVDYYPCGIIIQKGDYAFGALGKKSGEAAFQYVIKGIDLALKGEIAAIVTNPINKEAIHLAGHDFAGHTEILAHYTNTEDYGMLLSAGGSTGLNVIHVTTHVSMRQACDLITEKRVLRVIRLADEALKMMGKERPRIAVAGLNAHASENGLFGRKEEESIIPAIKKAKEEGLDVTGPVPPDTVFVKTLGGAFDIVVAMYHDQSHIPLKLYGFKMDPVTGRFSQVSGINTTIGLPIIRTSVDHGTAFDKAGKNEANEESLLDAIAMAVTIAKNRKNI</sequence>
<dbReference type="eggNOG" id="COG1995">
    <property type="taxonomic scope" value="Bacteria"/>
</dbReference>
<protein>
    <submittedName>
        <fullName evidence="4">4-hydroxythreonine-4-phosphate dehydrogenase</fullName>
        <ecNumber evidence="4">1.1.1.262</ecNumber>
    </submittedName>
</protein>
<dbReference type="PANTHER" id="PTHR30004">
    <property type="entry name" value="4-HYDROXYTHREONINE-4-PHOSPHATE DEHYDROGENASE"/>
    <property type="match status" value="1"/>
</dbReference>
<dbReference type="Gene3D" id="3.40.718.10">
    <property type="entry name" value="Isopropylmalate Dehydrogenase"/>
    <property type="match status" value="1"/>
</dbReference>
<evidence type="ECO:0000256" key="3">
    <source>
        <dbReference type="ARBA" id="ARBA00023027"/>
    </source>
</evidence>
<keyword evidence="1" id="KW-0479">Metal-binding</keyword>
<reference evidence="4 5" key="2">
    <citation type="journal article" date="2011" name="ISME J.">
        <title>RNA-seq reveals cooperative metabolic interactions between two termite-gut spirochete species in co-culture.</title>
        <authorList>
            <person name="Rosenthal A.Z."/>
            <person name="Matson E.G."/>
            <person name="Eldar A."/>
            <person name="Leadbetter J.R."/>
        </authorList>
    </citation>
    <scope>NUCLEOTIDE SEQUENCE [LARGE SCALE GENOMIC DNA]</scope>
    <source>
        <strain evidence="5">ATCC BAA-888 / DSM 13862 / ZAS-9</strain>
    </source>
</reference>
<evidence type="ECO:0000313" key="5">
    <source>
        <dbReference type="Proteomes" id="UP000009222"/>
    </source>
</evidence>
<dbReference type="Proteomes" id="UP000009222">
    <property type="component" value="Chromosome"/>
</dbReference>
<keyword evidence="3" id="KW-0520">NAD</keyword>
<dbReference type="AlphaFoldDB" id="F5YGA4"/>
<dbReference type="EMBL" id="CP001841">
    <property type="protein sequence ID" value="AEF82147.1"/>
    <property type="molecule type" value="Genomic_DNA"/>
</dbReference>
<evidence type="ECO:0000256" key="2">
    <source>
        <dbReference type="ARBA" id="ARBA00023002"/>
    </source>
</evidence>
<accession>F5YGA4</accession>
<dbReference type="InterPro" id="IPR005255">
    <property type="entry name" value="PdxA_fam"/>
</dbReference>
<dbReference type="InParanoid" id="F5YGA4"/>
<dbReference type="GO" id="GO:0051287">
    <property type="term" value="F:NAD binding"/>
    <property type="evidence" value="ECO:0007669"/>
    <property type="project" value="InterPro"/>
</dbReference>
<keyword evidence="5" id="KW-1185">Reference proteome</keyword>
<evidence type="ECO:0000256" key="1">
    <source>
        <dbReference type="ARBA" id="ARBA00022723"/>
    </source>
</evidence>
<dbReference type="EC" id="1.1.1.262" evidence="4"/>
<dbReference type="PANTHER" id="PTHR30004:SF6">
    <property type="entry name" value="D-THREONATE 4-PHOSPHATE DEHYDROGENASE"/>
    <property type="match status" value="1"/>
</dbReference>
<organism evidence="4 5">
    <name type="scientific">Leadbettera azotonutricia (strain ATCC BAA-888 / DSM 13862 / ZAS-9)</name>
    <name type="common">Treponema azotonutricium</name>
    <dbReference type="NCBI Taxonomy" id="545695"/>
    <lineage>
        <taxon>Bacteria</taxon>
        <taxon>Pseudomonadati</taxon>
        <taxon>Spirochaetota</taxon>
        <taxon>Spirochaetia</taxon>
        <taxon>Spirochaetales</taxon>
        <taxon>Breznakiellaceae</taxon>
        <taxon>Leadbettera</taxon>
    </lineage>
</organism>
<evidence type="ECO:0000313" key="4">
    <source>
        <dbReference type="EMBL" id="AEF82147.1"/>
    </source>
</evidence>
<proteinExistence type="predicted"/>
<dbReference type="KEGG" id="taz:TREAZ_3636"/>
<dbReference type="SUPFAM" id="SSF53659">
    <property type="entry name" value="Isocitrate/Isopropylmalate dehydrogenase-like"/>
    <property type="match status" value="1"/>
</dbReference>
<dbReference type="GO" id="GO:0046872">
    <property type="term" value="F:metal ion binding"/>
    <property type="evidence" value="ECO:0007669"/>
    <property type="project" value="UniProtKB-KW"/>
</dbReference>
<dbReference type="RefSeq" id="WP_015711945.1">
    <property type="nucleotide sequence ID" value="NC_015577.1"/>
</dbReference>
<dbReference type="NCBIfam" id="TIGR00557">
    <property type="entry name" value="pdxA"/>
    <property type="match status" value="1"/>
</dbReference>
<dbReference type="Pfam" id="PF04166">
    <property type="entry name" value="PdxA"/>
    <property type="match status" value="1"/>
</dbReference>
<dbReference type="GO" id="GO:0050570">
    <property type="term" value="F:4-hydroxythreonine-4-phosphate dehydrogenase activity"/>
    <property type="evidence" value="ECO:0007669"/>
    <property type="project" value="UniProtKB-EC"/>
</dbReference>
<gene>
    <name evidence="4" type="primary">pdxA_2</name>
    <name evidence="4" type="ordered locus">TREAZ_3636</name>
</gene>